<evidence type="ECO:0000256" key="1">
    <source>
        <dbReference type="ARBA" id="ARBA00005254"/>
    </source>
</evidence>
<sequence>MNALGMAGWAELAAVADRLAADPPAAVVVRGAGRDFCAGFDLREWVDANPRHVDATFTAMETALRAIEGIPVPTVAVVHGAATGAGCQIMLACDLHVVSADARVGMPITRHGILVSAPFALRLATLVGPARARDLLYTGRLLSGAEAAAAGMATHVHAEHEVDGAADELLATLCAQPPEALRAVKRSVRTGLEPLRRAAAAAPATPAADDAFPHRVAAFLTARRREPAPGDGTTP</sequence>
<keyword evidence="6" id="KW-1185">Reference proteome</keyword>
<dbReference type="InterPro" id="IPR018376">
    <property type="entry name" value="Enoyl-CoA_hyd/isom_CS"/>
</dbReference>
<dbReference type="Proteomes" id="UP000298860">
    <property type="component" value="Unassembled WGS sequence"/>
</dbReference>
<comment type="caution">
    <text evidence="5">The sequence shown here is derived from an EMBL/GenBank/DDBJ whole genome shotgun (WGS) entry which is preliminary data.</text>
</comment>
<comment type="similarity">
    <text evidence="1 4">Belongs to the enoyl-CoA hydratase/isomerase family.</text>
</comment>
<dbReference type="InterPro" id="IPR001753">
    <property type="entry name" value="Enoyl-CoA_hydra/iso"/>
</dbReference>
<dbReference type="SUPFAM" id="SSF52096">
    <property type="entry name" value="ClpP/crotonase"/>
    <property type="match status" value="1"/>
</dbReference>
<dbReference type="Gene3D" id="3.90.226.10">
    <property type="entry name" value="2-enoyl-CoA Hydratase, Chain A, domain 1"/>
    <property type="match status" value="1"/>
</dbReference>
<dbReference type="GO" id="GO:0016829">
    <property type="term" value="F:lyase activity"/>
    <property type="evidence" value="ECO:0007669"/>
    <property type="project" value="UniProtKB-KW"/>
</dbReference>
<protein>
    <recommendedName>
        <fullName evidence="7">Enoyl-CoA hydratase</fullName>
    </recommendedName>
</protein>
<dbReference type="AlphaFoldDB" id="A0A4D4JAG2"/>
<keyword evidence="2" id="KW-0443">Lipid metabolism</keyword>
<dbReference type="EMBL" id="BJFL01000023">
    <property type="protein sequence ID" value="GDY32312.1"/>
    <property type="molecule type" value="Genomic_DNA"/>
</dbReference>
<dbReference type="CDD" id="cd06558">
    <property type="entry name" value="crotonase-like"/>
    <property type="match status" value="1"/>
</dbReference>
<dbReference type="PANTHER" id="PTHR11941:SF169">
    <property type="entry name" value="(7AS)-7A-METHYL-1,5-DIOXO-2,3,5,6,7,7A-HEXAHYDRO-1H-INDENE-CARBOXYL-COA HYDROLASE"/>
    <property type="match status" value="1"/>
</dbReference>
<dbReference type="PANTHER" id="PTHR11941">
    <property type="entry name" value="ENOYL-COA HYDRATASE-RELATED"/>
    <property type="match status" value="1"/>
</dbReference>
<accession>A0A4D4JAG2</accession>
<keyword evidence="3" id="KW-0456">Lyase</keyword>
<organism evidence="5 6">
    <name type="scientific">Gandjariella thermophila</name>
    <dbReference type="NCBI Taxonomy" id="1931992"/>
    <lineage>
        <taxon>Bacteria</taxon>
        <taxon>Bacillati</taxon>
        <taxon>Actinomycetota</taxon>
        <taxon>Actinomycetes</taxon>
        <taxon>Pseudonocardiales</taxon>
        <taxon>Pseudonocardiaceae</taxon>
        <taxon>Gandjariella</taxon>
    </lineage>
</organism>
<evidence type="ECO:0000256" key="2">
    <source>
        <dbReference type="ARBA" id="ARBA00023098"/>
    </source>
</evidence>
<dbReference type="GO" id="GO:0006635">
    <property type="term" value="P:fatty acid beta-oxidation"/>
    <property type="evidence" value="ECO:0007669"/>
    <property type="project" value="TreeGrafter"/>
</dbReference>
<reference evidence="6" key="1">
    <citation type="submission" date="2019-04" db="EMBL/GenBank/DDBJ databases">
        <title>Draft genome sequence of Pseudonocardiaceae bacterium SL3-2-4.</title>
        <authorList>
            <person name="Ningsih F."/>
            <person name="Yokota A."/>
            <person name="Sakai Y."/>
            <person name="Nanatani K."/>
            <person name="Yabe S."/>
            <person name="Oetari A."/>
            <person name="Sjamsuridzal W."/>
        </authorList>
    </citation>
    <scope>NUCLEOTIDE SEQUENCE [LARGE SCALE GENOMIC DNA]</scope>
    <source>
        <strain evidence="6">SL3-2-4</strain>
    </source>
</reference>
<evidence type="ECO:0008006" key="7">
    <source>
        <dbReference type="Google" id="ProtNLM"/>
    </source>
</evidence>
<evidence type="ECO:0000256" key="4">
    <source>
        <dbReference type="RuleBase" id="RU003707"/>
    </source>
</evidence>
<dbReference type="Pfam" id="PF00378">
    <property type="entry name" value="ECH_1"/>
    <property type="match status" value="1"/>
</dbReference>
<evidence type="ECO:0000313" key="6">
    <source>
        <dbReference type="Proteomes" id="UP000298860"/>
    </source>
</evidence>
<name>A0A4D4JAG2_9PSEU</name>
<dbReference type="InterPro" id="IPR029045">
    <property type="entry name" value="ClpP/crotonase-like_dom_sf"/>
</dbReference>
<evidence type="ECO:0000313" key="5">
    <source>
        <dbReference type="EMBL" id="GDY32312.1"/>
    </source>
</evidence>
<proteinExistence type="inferred from homology"/>
<dbReference type="PROSITE" id="PS00166">
    <property type="entry name" value="ENOYL_COA_HYDRATASE"/>
    <property type="match status" value="1"/>
</dbReference>
<gene>
    <name evidence="5" type="ORF">GTS_39450</name>
</gene>
<evidence type="ECO:0000256" key="3">
    <source>
        <dbReference type="ARBA" id="ARBA00023239"/>
    </source>
</evidence>